<dbReference type="PANTHER" id="PTHR10293">
    <property type="entry name" value="GLUTAREDOXIN FAMILY MEMBER"/>
    <property type="match status" value="1"/>
</dbReference>
<dbReference type="OrthoDB" id="415696at2759"/>
<proteinExistence type="predicted"/>
<dbReference type="PROSITE" id="PS51352">
    <property type="entry name" value="THIOREDOXIN_2"/>
    <property type="match status" value="1"/>
</dbReference>
<dbReference type="AlphaFoldDB" id="A0A5C3Q3Q3"/>
<keyword evidence="7" id="KW-1185">Reference proteome</keyword>
<dbReference type="InterPro" id="IPR033658">
    <property type="entry name" value="GRX_PICOT-like"/>
</dbReference>
<evidence type="ECO:0000313" key="7">
    <source>
        <dbReference type="Proteomes" id="UP000305067"/>
    </source>
</evidence>
<dbReference type="InterPro" id="IPR036249">
    <property type="entry name" value="Thioredoxin-like_sf"/>
</dbReference>
<dbReference type="GO" id="GO:0015036">
    <property type="term" value="F:disulfide oxidoreductase activity"/>
    <property type="evidence" value="ECO:0007669"/>
    <property type="project" value="UniProtKB-ARBA"/>
</dbReference>
<keyword evidence="3" id="KW-0411">Iron-sulfur</keyword>
<dbReference type="GO" id="GO:0005634">
    <property type="term" value="C:nucleus"/>
    <property type="evidence" value="ECO:0007669"/>
    <property type="project" value="TreeGrafter"/>
</dbReference>
<evidence type="ECO:0000313" key="6">
    <source>
        <dbReference type="EMBL" id="TFK96704.1"/>
    </source>
</evidence>
<dbReference type="SUPFAM" id="SSF52833">
    <property type="entry name" value="Thioredoxin-like"/>
    <property type="match status" value="2"/>
</dbReference>
<dbReference type="Proteomes" id="UP000305067">
    <property type="component" value="Unassembled WGS sequence"/>
</dbReference>
<dbReference type="GO" id="GO:0046872">
    <property type="term" value="F:metal ion binding"/>
    <property type="evidence" value="ECO:0007669"/>
    <property type="project" value="UniProtKB-KW"/>
</dbReference>
<accession>A0A5C3Q3Q3</accession>
<dbReference type="InterPro" id="IPR002109">
    <property type="entry name" value="Glutaredoxin"/>
</dbReference>
<keyword evidence="2" id="KW-0408">Iron</keyword>
<dbReference type="Gene3D" id="3.40.30.10">
    <property type="entry name" value="Glutaredoxin"/>
    <property type="match status" value="2"/>
</dbReference>
<dbReference type="CDD" id="cd03028">
    <property type="entry name" value="GRX_PICOT_like"/>
    <property type="match status" value="1"/>
</dbReference>
<dbReference type="GO" id="GO:0006879">
    <property type="term" value="P:intracellular iron ion homeostasis"/>
    <property type="evidence" value="ECO:0007669"/>
    <property type="project" value="TreeGrafter"/>
</dbReference>
<dbReference type="PANTHER" id="PTHR10293:SF73">
    <property type="entry name" value="GLUTAREDOXIN-3"/>
    <property type="match status" value="1"/>
</dbReference>
<sequence length="250" mass="27863">MAAAAVLSPTNFFDVKSPEQFQTLLTEDLDRVSLINFWAPWAEPCVQMNTVVRELANRYPKVLVLQVQAEEQEDISETFDIESVPSFLLLRGHTLLTRISGADAPALTTSLSQHAHTHTFSPQSHTTHAPPSAPEITSYSDEETPEQLEKRMRAIMKKGKVVIFMKGSQEVPKCGFSKKTIKLFGDKGVEFVAFDILTDERVRQGIKVLNEWPTFPQIVVNGEFIGGLDVATEMMENGELMQLLNAPSNS</sequence>
<evidence type="ECO:0000256" key="2">
    <source>
        <dbReference type="ARBA" id="ARBA00023004"/>
    </source>
</evidence>
<dbReference type="GO" id="GO:0051537">
    <property type="term" value="F:2 iron, 2 sulfur cluster binding"/>
    <property type="evidence" value="ECO:0007669"/>
    <property type="project" value="TreeGrafter"/>
</dbReference>
<dbReference type="CDD" id="cd02984">
    <property type="entry name" value="TRX_PICOT"/>
    <property type="match status" value="1"/>
</dbReference>
<dbReference type="FunFam" id="3.40.30.10:FF:000092">
    <property type="entry name" value="Monothiol glutaredoxin"/>
    <property type="match status" value="1"/>
</dbReference>
<evidence type="ECO:0000259" key="5">
    <source>
        <dbReference type="PROSITE" id="PS51352"/>
    </source>
</evidence>
<evidence type="ECO:0000256" key="4">
    <source>
        <dbReference type="SAM" id="MobiDB-lite"/>
    </source>
</evidence>
<dbReference type="InterPro" id="IPR004480">
    <property type="entry name" value="Monothiol_GRX-rel"/>
</dbReference>
<dbReference type="Pfam" id="PF00462">
    <property type="entry name" value="Glutaredoxin"/>
    <property type="match status" value="1"/>
</dbReference>
<gene>
    <name evidence="6" type="ORF">BDV98DRAFT_575726</name>
</gene>
<reference evidence="6 7" key="1">
    <citation type="journal article" date="2019" name="Nat. Ecol. Evol.">
        <title>Megaphylogeny resolves global patterns of mushroom evolution.</title>
        <authorList>
            <person name="Varga T."/>
            <person name="Krizsan K."/>
            <person name="Foldi C."/>
            <person name="Dima B."/>
            <person name="Sanchez-Garcia M."/>
            <person name="Sanchez-Ramirez S."/>
            <person name="Szollosi G.J."/>
            <person name="Szarkandi J.G."/>
            <person name="Papp V."/>
            <person name="Albert L."/>
            <person name="Andreopoulos W."/>
            <person name="Angelini C."/>
            <person name="Antonin V."/>
            <person name="Barry K.W."/>
            <person name="Bougher N.L."/>
            <person name="Buchanan P."/>
            <person name="Buyck B."/>
            <person name="Bense V."/>
            <person name="Catcheside P."/>
            <person name="Chovatia M."/>
            <person name="Cooper J."/>
            <person name="Damon W."/>
            <person name="Desjardin D."/>
            <person name="Finy P."/>
            <person name="Geml J."/>
            <person name="Haridas S."/>
            <person name="Hughes K."/>
            <person name="Justo A."/>
            <person name="Karasinski D."/>
            <person name="Kautmanova I."/>
            <person name="Kiss B."/>
            <person name="Kocsube S."/>
            <person name="Kotiranta H."/>
            <person name="LaButti K.M."/>
            <person name="Lechner B.E."/>
            <person name="Liimatainen K."/>
            <person name="Lipzen A."/>
            <person name="Lukacs Z."/>
            <person name="Mihaltcheva S."/>
            <person name="Morgado L.N."/>
            <person name="Niskanen T."/>
            <person name="Noordeloos M.E."/>
            <person name="Ohm R.A."/>
            <person name="Ortiz-Santana B."/>
            <person name="Ovrebo C."/>
            <person name="Racz N."/>
            <person name="Riley R."/>
            <person name="Savchenko A."/>
            <person name="Shiryaev A."/>
            <person name="Soop K."/>
            <person name="Spirin V."/>
            <person name="Szebenyi C."/>
            <person name="Tomsovsky M."/>
            <person name="Tulloss R.E."/>
            <person name="Uehling J."/>
            <person name="Grigoriev I.V."/>
            <person name="Vagvolgyi C."/>
            <person name="Papp T."/>
            <person name="Martin F.M."/>
            <person name="Miettinen O."/>
            <person name="Hibbett D.S."/>
            <person name="Nagy L.G."/>
        </authorList>
    </citation>
    <scope>NUCLEOTIDE SEQUENCE [LARGE SCALE GENOMIC DNA]</scope>
    <source>
        <strain evidence="6 7">CBS 309.79</strain>
    </source>
</reference>
<name>A0A5C3Q3Q3_9AGAR</name>
<evidence type="ECO:0000256" key="1">
    <source>
        <dbReference type="ARBA" id="ARBA00022723"/>
    </source>
</evidence>
<protein>
    <submittedName>
        <fullName evidence="6">Glutaredoxin</fullName>
    </submittedName>
</protein>
<dbReference type="InterPro" id="IPR013766">
    <property type="entry name" value="Thioredoxin_domain"/>
</dbReference>
<feature type="region of interest" description="Disordered" evidence="4">
    <location>
        <begin position="111"/>
        <end position="144"/>
    </location>
</feature>
<dbReference type="Pfam" id="PF00085">
    <property type="entry name" value="Thioredoxin"/>
    <property type="match status" value="1"/>
</dbReference>
<dbReference type="PROSITE" id="PS51354">
    <property type="entry name" value="GLUTAREDOXIN_2"/>
    <property type="match status" value="1"/>
</dbReference>
<feature type="domain" description="Thioredoxin" evidence="5">
    <location>
        <begin position="1"/>
        <end position="116"/>
    </location>
</feature>
<dbReference type="GO" id="GO:0005829">
    <property type="term" value="C:cytosol"/>
    <property type="evidence" value="ECO:0007669"/>
    <property type="project" value="TreeGrafter"/>
</dbReference>
<feature type="compositionally biased region" description="Polar residues" evidence="4">
    <location>
        <begin position="111"/>
        <end position="139"/>
    </location>
</feature>
<keyword evidence="1" id="KW-0479">Metal-binding</keyword>
<dbReference type="EMBL" id="ML178856">
    <property type="protein sequence ID" value="TFK96704.1"/>
    <property type="molecule type" value="Genomic_DNA"/>
</dbReference>
<evidence type="ECO:0000256" key="3">
    <source>
        <dbReference type="ARBA" id="ARBA00023014"/>
    </source>
</evidence>
<dbReference type="STRING" id="1884261.A0A5C3Q3Q3"/>
<organism evidence="6 7">
    <name type="scientific">Pterulicium gracile</name>
    <dbReference type="NCBI Taxonomy" id="1884261"/>
    <lineage>
        <taxon>Eukaryota</taxon>
        <taxon>Fungi</taxon>
        <taxon>Dikarya</taxon>
        <taxon>Basidiomycota</taxon>
        <taxon>Agaricomycotina</taxon>
        <taxon>Agaricomycetes</taxon>
        <taxon>Agaricomycetidae</taxon>
        <taxon>Agaricales</taxon>
        <taxon>Pleurotineae</taxon>
        <taxon>Pterulaceae</taxon>
        <taxon>Pterulicium</taxon>
    </lineage>
</organism>